<evidence type="ECO:0000313" key="11">
    <source>
        <dbReference type="Proteomes" id="UP000295252"/>
    </source>
</evidence>
<dbReference type="EC" id="2.7.11.1" evidence="1"/>
<evidence type="ECO:0000256" key="6">
    <source>
        <dbReference type="ARBA" id="ARBA00022840"/>
    </source>
</evidence>
<gene>
    <name evidence="10" type="ORF">GSCOC_T00004343001</name>
</gene>
<proteinExistence type="predicted"/>
<dbReference type="Gene3D" id="3.30.310.80">
    <property type="entry name" value="Kinase associated domain 1, KA1"/>
    <property type="match status" value="1"/>
</dbReference>
<protein>
    <recommendedName>
        <fullName evidence="1">non-specific serine/threonine protein kinase</fullName>
        <ecNumber evidence="1">2.7.11.1</ecNumber>
    </recommendedName>
</protein>
<feature type="domain" description="KA1" evidence="9">
    <location>
        <begin position="108"/>
        <end position="135"/>
    </location>
</feature>
<dbReference type="InterPro" id="IPR028375">
    <property type="entry name" value="KA1/Ssp2_C"/>
</dbReference>
<comment type="catalytic activity">
    <reaction evidence="7">
        <text>L-threonyl-[protein] + ATP = O-phospho-L-threonyl-[protein] + ADP + H(+)</text>
        <dbReference type="Rhea" id="RHEA:46608"/>
        <dbReference type="Rhea" id="RHEA-COMP:11060"/>
        <dbReference type="Rhea" id="RHEA-COMP:11605"/>
        <dbReference type="ChEBI" id="CHEBI:15378"/>
        <dbReference type="ChEBI" id="CHEBI:30013"/>
        <dbReference type="ChEBI" id="CHEBI:30616"/>
        <dbReference type="ChEBI" id="CHEBI:61977"/>
        <dbReference type="ChEBI" id="CHEBI:456216"/>
        <dbReference type="EC" id="2.7.11.1"/>
    </reaction>
</comment>
<evidence type="ECO:0000256" key="2">
    <source>
        <dbReference type="ARBA" id="ARBA00022527"/>
    </source>
</evidence>
<evidence type="ECO:0000256" key="4">
    <source>
        <dbReference type="ARBA" id="ARBA00022741"/>
    </source>
</evidence>
<evidence type="ECO:0000256" key="1">
    <source>
        <dbReference type="ARBA" id="ARBA00012513"/>
    </source>
</evidence>
<evidence type="ECO:0000256" key="3">
    <source>
        <dbReference type="ARBA" id="ARBA00022679"/>
    </source>
</evidence>
<evidence type="ECO:0000259" key="9">
    <source>
        <dbReference type="Pfam" id="PF02149"/>
    </source>
</evidence>
<keyword evidence="2" id="KW-0723">Serine/threonine-protein kinase</keyword>
<dbReference type="GO" id="GO:0004674">
    <property type="term" value="F:protein serine/threonine kinase activity"/>
    <property type="evidence" value="ECO:0007669"/>
    <property type="project" value="UniProtKB-KW"/>
</dbReference>
<accession>A0A068VF41</accession>
<dbReference type="EMBL" id="HG739307">
    <property type="protein sequence ID" value="CDP18313.1"/>
    <property type="molecule type" value="Genomic_DNA"/>
</dbReference>
<dbReference type="GO" id="GO:0005524">
    <property type="term" value="F:ATP binding"/>
    <property type="evidence" value="ECO:0007669"/>
    <property type="project" value="UniProtKB-KW"/>
</dbReference>
<name>A0A068VF41_COFCA</name>
<dbReference type="AlphaFoldDB" id="A0A068VF41"/>
<dbReference type="InterPro" id="IPR001772">
    <property type="entry name" value="KA1_dom"/>
</dbReference>
<keyword evidence="3" id="KW-0808">Transferase</keyword>
<dbReference type="Proteomes" id="UP000295252">
    <property type="component" value="Chromosome VI"/>
</dbReference>
<keyword evidence="4" id="KW-0547">Nucleotide-binding</keyword>
<keyword evidence="5" id="KW-0418">Kinase</keyword>
<dbReference type="SUPFAM" id="SSF103243">
    <property type="entry name" value="KA1-like"/>
    <property type="match status" value="1"/>
</dbReference>
<comment type="catalytic activity">
    <reaction evidence="8">
        <text>L-seryl-[protein] + ATP = O-phospho-L-seryl-[protein] + ADP + H(+)</text>
        <dbReference type="Rhea" id="RHEA:17989"/>
        <dbReference type="Rhea" id="RHEA-COMP:9863"/>
        <dbReference type="Rhea" id="RHEA-COMP:11604"/>
        <dbReference type="ChEBI" id="CHEBI:15378"/>
        <dbReference type="ChEBI" id="CHEBI:29999"/>
        <dbReference type="ChEBI" id="CHEBI:30616"/>
        <dbReference type="ChEBI" id="CHEBI:83421"/>
        <dbReference type="ChEBI" id="CHEBI:456216"/>
        <dbReference type="EC" id="2.7.11.1"/>
    </reaction>
</comment>
<reference evidence="11" key="1">
    <citation type="journal article" date="2014" name="Science">
        <title>The coffee genome provides insight into the convergent evolution of caffeine biosynthesis.</title>
        <authorList>
            <person name="Denoeud F."/>
            <person name="Carretero-Paulet L."/>
            <person name="Dereeper A."/>
            <person name="Droc G."/>
            <person name="Guyot R."/>
            <person name="Pietrella M."/>
            <person name="Zheng C."/>
            <person name="Alberti A."/>
            <person name="Anthony F."/>
            <person name="Aprea G."/>
            <person name="Aury J.M."/>
            <person name="Bento P."/>
            <person name="Bernard M."/>
            <person name="Bocs S."/>
            <person name="Campa C."/>
            <person name="Cenci A."/>
            <person name="Combes M.C."/>
            <person name="Crouzillat D."/>
            <person name="Da Silva C."/>
            <person name="Daddiego L."/>
            <person name="De Bellis F."/>
            <person name="Dussert S."/>
            <person name="Garsmeur O."/>
            <person name="Gayraud T."/>
            <person name="Guignon V."/>
            <person name="Jahn K."/>
            <person name="Jamilloux V."/>
            <person name="Joet T."/>
            <person name="Labadie K."/>
            <person name="Lan T."/>
            <person name="Leclercq J."/>
            <person name="Lepelley M."/>
            <person name="Leroy T."/>
            <person name="Li L.T."/>
            <person name="Librado P."/>
            <person name="Lopez L."/>
            <person name="Munoz A."/>
            <person name="Noel B."/>
            <person name="Pallavicini A."/>
            <person name="Perrotta G."/>
            <person name="Poncet V."/>
            <person name="Pot D."/>
            <person name="Priyono X."/>
            <person name="Rigoreau M."/>
            <person name="Rouard M."/>
            <person name="Rozas J."/>
            <person name="Tranchant-Dubreuil C."/>
            <person name="VanBuren R."/>
            <person name="Zhang Q."/>
            <person name="Andrade A.C."/>
            <person name="Argout X."/>
            <person name="Bertrand B."/>
            <person name="de Kochko A."/>
            <person name="Graziosi G."/>
            <person name="Henry R.J."/>
            <person name="Jayarama X."/>
            <person name="Ming R."/>
            <person name="Nagai C."/>
            <person name="Rounsley S."/>
            <person name="Sankoff D."/>
            <person name="Giuliano G."/>
            <person name="Albert V.A."/>
            <person name="Wincker P."/>
            <person name="Lashermes P."/>
        </authorList>
    </citation>
    <scope>NUCLEOTIDE SEQUENCE [LARGE SCALE GENOMIC DNA]</scope>
    <source>
        <strain evidence="11">cv. DH200-94</strain>
    </source>
</reference>
<evidence type="ECO:0000313" key="10">
    <source>
        <dbReference type="EMBL" id="CDP18313.1"/>
    </source>
</evidence>
<sequence length="144" mass="17003">MLSWSNDAQTAFLFQLVFPLRWKTPVEEEEFSNMLFSSYHAMKYHTPSLTLTPLKNFKSLRVNIHGLPLISKACTLPSCFYLKKYYDLPCYLHFSKYVWICKNEILLLYKVRDEKYLLDLQRVSGPQILFLEFCAIFVVLLEAS</sequence>
<dbReference type="Pfam" id="PF02149">
    <property type="entry name" value="KA1"/>
    <property type="match status" value="1"/>
</dbReference>
<keyword evidence="11" id="KW-1185">Reference proteome</keyword>
<dbReference type="InParanoid" id="A0A068VF41"/>
<evidence type="ECO:0000256" key="7">
    <source>
        <dbReference type="ARBA" id="ARBA00047899"/>
    </source>
</evidence>
<organism evidence="10 11">
    <name type="scientific">Coffea canephora</name>
    <name type="common">Robusta coffee</name>
    <dbReference type="NCBI Taxonomy" id="49390"/>
    <lineage>
        <taxon>Eukaryota</taxon>
        <taxon>Viridiplantae</taxon>
        <taxon>Streptophyta</taxon>
        <taxon>Embryophyta</taxon>
        <taxon>Tracheophyta</taxon>
        <taxon>Spermatophyta</taxon>
        <taxon>Magnoliopsida</taxon>
        <taxon>eudicotyledons</taxon>
        <taxon>Gunneridae</taxon>
        <taxon>Pentapetalae</taxon>
        <taxon>asterids</taxon>
        <taxon>lamiids</taxon>
        <taxon>Gentianales</taxon>
        <taxon>Rubiaceae</taxon>
        <taxon>Ixoroideae</taxon>
        <taxon>Gardenieae complex</taxon>
        <taxon>Bertiereae - Coffeeae clade</taxon>
        <taxon>Coffeeae</taxon>
        <taxon>Coffea</taxon>
    </lineage>
</organism>
<evidence type="ECO:0000256" key="8">
    <source>
        <dbReference type="ARBA" id="ARBA00048679"/>
    </source>
</evidence>
<keyword evidence="6" id="KW-0067">ATP-binding</keyword>
<evidence type="ECO:0000256" key="5">
    <source>
        <dbReference type="ARBA" id="ARBA00022777"/>
    </source>
</evidence>
<dbReference type="Gramene" id="CDP18313">
    <property type="protein sequence ID" value="CDP18313"/>
    <property type="gene ID" value="GSCOC_T00004343001"/>
</dbReference>
<dbReference type="STRING" id="49390.A0A068VF41"/>